<evidence type="ECO:0000313" key="4">
    <source>
        <dbReference type="Ensembl" id="ENSNMLP00000037646.1"/>
    </source>
</evidence>
<keyword evidence="2" id="KW-0378">Hydrolase</keyword>
<dbReference type="Ensembl" id="ENSNMLT00000041930.1">
    <property type="protein sequence ID" value="ENSNMLP00000037646.1"/>
    <property type="gene ID" value="ENSNMLG00000023297.1"/>
</dbReference>
<organism evidence="4 5">
    <name type="scientific">Neogobius melanostomus</name>
    <name type="common">round goby</name>
    <dbReference type="NCBI Taxonomy" id="47308"/>
    <lineage>
        <taxon>Eukaryota</taxon>
        <taxon>Metazoa</taxon>
        <taxon>Chordata</taxon>
        <taxon>Craniata</taxon>
        <taxon>Vertebrata</taxon>
        <taxon>Euteleostomi</taxon>
        <taxon>Actinopterygii</taxon>
        <taxon>Neopterygii</taxon>
        <taxon>Teleostei</taxon>
        <taxon>Neoteleostei</taxon>
        <taxon>Acanthomorphata</taxon>
        <taxon>Gobiaria</taxon>
        <taxon>Gobiiformes</taxon>
        <taxon>Gobioidei</taxon>
        <taxon>Gobiidae</taxon>
        <taxon>Benthophilinae</taxon>
        <taxon>Neogobiini</taxon>
        <taxon>Neogobius</taxon>
    </lineage>
</organism>
<dbReference type="Gene3D" id="3.90.70.130">
    <property type="match status" value="1"/>
</dbReference>
<dbReference type="GO" id="GO:0071567">
    <property type="term" value="F:deUFMylase activity"/>
    <property type="evidence" value="ECO:0007669"/>
    <property type="project" value="UniProtKB-ARBA"/>
</dbReference>
<dbReference type="Pfam" id="PF07910">
    <property type="entry name" value="Peptidase_C78"/>
    <property type="match status" value="1"/>
</dbReference>
<sequence>MTEVHCVLFTSFRMQTGALTGFSAKSLPTNVHIGLQMPSTPGAKTVTVNGDYLYFHYGCDGLDDRGWGCGYRTVQTLASWLFHNCDLPKGRHMLAPSLPDMQRALVSLGDKPEHFSGSRDWIGTVEAALVLDYFYEVPCKIAHLRGHFERQGSPVMMGGGADNSSKGVLGVCSAEGHDGSSLLIVDPHYYGVQRDRAELQRQAWVSWTRISSLDHSSFYNLCLPQTGNIRQTLK</sequence>
<reference evidence="4" key="1">
    <citation type="submission" date="2025-08" db="UniProtKB">
        <authorList>
            <consortium name="Ensembl"/>
        </authorList>
    </citation>
    <scope>IDENTIFICATION</scope>
</reference>
<evidence type="ECO:0000259" key="3">
    <source>
        <dbReference type="Pfam" id="PF07910"/>
    </source>
</evidence>
<reference evidence="4" key="2">
    <citation type="submission" date="2025-09" db="UniProtKB">
        <authorList>
            <consortium name="Ensembl"/>
        </authorList>
    </citation>
    <scope>IDENTIFICATION</scope>
</reference>
<dbReference type="PANTHER" id="PTHR48153">
    <property type="entry name" value="UFM1-SPECIFIC PROTEASE 2"/>
    <property type="match status" value="1"/>
</dbReference>
<comment type="similarity">
    <text evidence="1">Belongs to the peptidase C78 family.</text>
</comment>
<proteinExistence type="inferred from homology"/>
<protein>
    <submittedName>
        <fullName evidence="4">UFM1-specific peptidase 1 (non-functional)</fullName>
    </submittedName>
</protein>
<dbReference type="AlphaFoldDB" id="A0A8C6WWR6"/>
<feature type="domain" description="UFSP1/2/DUB catalytic" evidence="3">
    <location>
        <begin position="44"/>
        <end position="222"/>
    </location>
</feature>
<dbReference type="InterPro" id="IPR012462">
    <property type="entry name" value="UFSP1/2_DUB_cat"/>
</dbReference>
<evidence type="ECO:0000256" key="2">
    <source>
        <dbReference type="ARBA" id="ARBA00022801"/>
    </source>
</evidence>
<evidence type="ECO:0000256" key="1">
    <source>
        <dbReference type="ARBA" id="ARBA00008552"/>
    </source>
</evidence>
<accession>A0A8C6WWR6</accession>
<name>A0A8C6WWR6_9GOBI</name>
<keyword evidence="5" id="KW-1185">Reference proteome</keyword>
<evidence type="ECO:0000313" key="5">
    <source>
        <dbReference type="Proteomes" id="UP000694523"/>
    </source>
</evidence>
<dbReference type="Proteomes" id="UP000694523">
    <property type="component" value="Unplaced"/>
</dbReference>
<dbReference type="PANTHER" id="PTHR48153:SF3">
    <property type="entry name" value="INACTIVE UFM1-SPECIFIC PROTEASE 1"/>
    <property type="match status" value="1"/>
</dbReference>